<proteinExistence type="predicted"/>
<keyword evidence="2" id="KW-1185">Reference proteome</keyword>
<dbReference type="EMBL" id="CM009293">
    <property type="protein sequence ID" value="PNT42841.1"/>
    <property type="molecule type" value="Genomic_DNA"/>
</dbReference>
<protein>
    <submittedName>
        <fullName evidence="1">Uncharacterized protein</fullName>
    </submittedName>
</protein>
<dbReference type="HOGENOM" id="CLU_2780574_0_0_1"/>
<organism evidence="1 2">
    <name type="scientific">Populus trichocarpa</name>
    <name type="common">Western balsam poplar</name>
    <name type="synonym">Populus balsamifera subsp. trichocarpa</name>
    <dbReference type="NCBI Taxonomy" id="3694"/>
    <lineage>
        <taxon>Eukaryota</taxon>
        <taxon>Viridiplantae</taxon>
        <taxon>Streptophyta</taxon>
        <taxon>Embryophyta</taxon>
        <taxon>Tracheophyta</taxon>
        <taxon>Spermatophyta</taxon>
        <taxon>Magnoliopsida</taxon>
        <taxon>eudicotyledons</taxon>
        <taxon>Gunneridae</taxon>
        <taxon>Pentapetalae</taxon>
        <taxon>rosids</taxon>
        <taxon>fabids</taxon>
        <taxon>Malpighiales</taxon>
        <taxon>Salicaceae</taxon>
        <taxon>Saliceae</taxon>
        <taxon>Populus</taxon>
    </lineage>
</organism>
<evidence type="ECO:0000313" key="1">
    <source>
        <dbReference type="EMBL" id="PNT42841.1"/>
    </source>
</evidence>
<reference evidence="1 2" key="1">
    <citation type="journal article" date="2006" name="Science">
        <title>The genome of black cottonwood, Populus trichocarpa (Torr. &amp; Gray).</title>
        <authorList>
            <person name="Tuskan G.A."/>
            <person name="Difazio S."/>
            <person name="Jansson S."/>
            <person name="Bohlmann J."/>
            <person name="Grigoriev I."/>
            <person name="Hellsten U."/>
            <person name="Putnam N."/>
            <person name="Ralph S."/>
            <person name="Rombauts S."/>
            <person name="Salamov A."/>
            <person name="Schein J."/>
            <person name="Sterck L."/>
            <person name="Aerts A."/>
            <person name="Bhalerao R.R."/>
            <person name="Bhalerao R.P."/>
            <person name="Blaudez D."/>
            <person name="Boerjan W."/>
            <person name="Brun A."/>
            <person name="Brunner A."/>
            <person name="Busov V."/>
            <person name="Campbell M."/>
            <person name="Carlson J."/>
            <person name="Chalot M."/>
            <person name="Chapman J."/>
            <person name="Chen G.L."/>
            <person name="Cooper D."/>
            <person name="Coutinho P.M."/>
            <person name="Couturier J."/>
            <person name="Covert S."/>
            <person name="Cronk Q."/>
            <person name="Cunningham R."/>
            <person name="Davis J."/>
            <person name="Degroeve S."/>
            <person name="Dejardin A."/>
            <person name="Depamphilis C."/>
            <person name="Detter J."/>
            <person name="Dirks B."/>
            <person name="Dubchak I."/>
            <person name="Duplessis S."/>
            <person name="Ehlting J."/>
            <person name="Ellis B."/>
            <person name="Gendler K."/>
            <person name="Goodstein D."/>
            <person name="Gribskov M."/>
            <person name="Grimwood J."/>
            <person name="Groover A."/>
            <person name="Gunter L."/>
            <person name="Hamberger B."/>
            <person name="Heinze B."/>
            <person name="Helariutta Y."/>
            <person name="Henrissat B."/>
            <person name="Holligan D."/>
            <person name="Holt R."/>
            <person name="Huang W."/>
            <person name="Islam-Faridi N."/>
            <person name="Jones S."/>
            <person name="Jones-Rhoades M."/>
            <person name="Jorgensen R."/>
            <person name="Joshi C."/>
            <person name="Kangasjarvi J."/>
            <person name="Karlsson J."/>
            <person name="Kelleher C."/>
            <person name="Kirkpatrick R."/>
            <person name="Kirst M."/>
            <person name="Kohler A."/>
            <person name="Kalluri U."/>
            <person name="Larimer F."/>
            <person name="Leebens-Mack J."/>
            <person name="Leple J.C."/>
            <person name="Locascio P."/>
            <person name="Lou Y."/>
            <person name="Lucas S."/>
            <person name="Martin F."/>
            <person name="Montanini B."/>
            <person name="Napoli C."/>
            <person name="Nelson D.R."/>
            <person name="Nelson C."/>
            <person name="Nieminen K."/>
            <person name="Nilsson O."/>
            <person name="Pereda V."/>
            <person name="Peter G."/>
            <person name="Philippe R."/>
            <person name="Pilate G."/>
            <person name="Poliakov A."/>
            <person name="Razumovskaya J."/>
            <person name="Richardson P."/>
            <person name="Rinaldi C."/>
            <person name="Ritland K."/>
            <person name="Rouze P."/>
            <person name="Ryaboy D."/>
            <person name="Schmutz J."/>
            <person name="Schrader J."/>
            <person name="Segerman B."/>
            <person name="Shin H."/>
            <person name="Siddiqui A."/>
            <person name="Sterky F."/>
            <person name="Terry A."/>
            <person name="Tsai C.J."/>
            <person name="Uberbacher E."/>
            <person name="Unneberg P."/>
            <person name="Vahala J."/>
            <person name="Wall K."/>
            <person name="Wessler S."/>
            <person name="Yang G."/>
            <person name="Yin T."/>
            <person name="Douglas C."/>
            <person name="Marra M."/>
            <person name="Sandberg G."/>
            <person name="Van de Peer Y."/>
            <person name="Rokhsar D."/>
        </authorList>
    </citation>
    <scope>NUCLEOTIDE SEQUENCE [LARGE SCALE GENOMIC DNA]</scope>
    <source>
        <strain evidence="2">cv. Nisqually</strain>
    </source>
</reference>
<dbReference type="InParanoid" id="U5GHG9"/>
<dbReference type="Proteomes" id="UP000006729">
    <property type="component" value="Chromosome 4"/>
</dbReference>
<evidence type="ECO:0000313" key="2">
    <source>
        <dbReference type="Proteomes" id="UP000006729"/>
    </source>
</evidence>
<accession>U5GHG9</accession>
<dbReference type="AlphaFoldDB" id="U5GHG9"/>
<name>U5GHG9_POPTR</name>
<sequence>MPILHGQGLSFLLNDLPLQVMGAKPSSIWAILLSVAPASKLHFLIGMRSWMALGLTTERESNVKSLNLL</sequence>
<gene>
    <name evidence="1" type="ORF">POPTR_004G234200</name>
</gene>